<reference evidence="3 4" key="1">
    <citation type="submission" date="2019-05" db="EMBL/GenBank/DDBJ databases">
        <authorList>
            <person name="Qu J.-H."/>
        </authorList>
    </citation>
    <scope>NUCLEOTIDE SEQUENCE [LARGE SCALE GENOMIC DNA]</scope>
    <source>
        <strain evidence="3 4">NS28</strain>
    </source>
</reference>
<sequence>MKTPVSKYALFEYLSGRANLLEKQLIEDWITANENTETFYEWLLEYEARCPQFVPDEDAAVKSLFQRIDSDDYIQTNRHRTITGGGHSSLFLKRINRSWLVAASVTLLLGCCWLLRESLLYKSYQTSFGQITNVYLEDGSKVALNSNSKLKVPRFGFDQDVREVMLEGEAEFSVSHTIDNKRFIVKTSDQFKVEVLGTTFSVFARPRGTKVALTCGSIRLDYSQNDQHKEMIMEPGDMATLGRAGEVQLQKQQDTKTLVSWKEQRYVFNSTAVKDIVSMIEENFGQKVRLEDPEITSRTITGNFKTKNADELLRTVSEVLNIRMEQDGPTIILTNK</sequence>
<dbReference type="RefSeq" id="WP_139011766.1">
    <property type="nucleotide sequence ID" value="NZ_VBSN01000027.1"/>
</dbReference>
<dbReference type="PIRSF" id="PIRSF018266">
    <property type="entry name" value="FecR"/>
    <property type="match status" value="1"/>
</dbReference>
<dbReference type="InterPro" id="IPR006860">
    <property type="entry name" value="FecR"/>
</dbReference>
<dbReference type="InterPro" id="IPR012373">
    <property type="entry name" value="Ferrdict_sens_TM"/>
</dbReference>
<dbReference type="AlphaFoldDB" id="A0A5M8QWY8"/>
<dbReference type="PANTHER" id="PTHR30273:SF2">
    <property type="entry name" value="PROTEIN FECR"/>
    <property type="match status" value="1"/>
</dbReference>
<dbReference type="Gene3D" id="3.55.50.30">
    <property type="match status" value="1"/>
</dbReference>
<comment type="caution">
    <text evidence="3">The sequence shown here is derived from an EMBL/GenBank/DDBJ whole genome shotgun (WGS) entry which is preliminary data.</text>
</comment>
<evidence type="ECO:0000313" key="3">
    <source>
        <dbReference type="EMBL" id="KAA6440777.1"/>
    </source>
</evidence>
<dbReference type="GO" id="GO:0016989">
    <property type="term" value="F:sigma factor antagonist activity"/>
    <property type="evidence" value="ECO:0007669"/>
    <property type="project" value="TreeGrafter"/>
</dbReference>
<feature type="domain" description="Protein FecR C-terminal" evidence="2">
    <location>
        <begin position="265"/>
        <end position="333"/>
    </location>
</feature>
<dbReference type="PANTHER" id="PTHR30273">
    <property type="entry name" value="PERIPLASMIC SIGNAL SENSOR AND SIGMA FACTOR ACTIVATOR FECR-RELATED"/>
    <property type="match status" value="1"/>
</dbReference>
<evidence type="ECO:0000259" key="1">
    <source>
        <dbReference type="Pfam" id="PF04773"/>
    </source>
</evidence>
<dbReference type="OrthoDB" id="1523489at2"/>
<organism evidence="3 4">
    <name type="scientific">Dyadobacter flavalbus</name>
    <dbReference type="NCBI Taxonomy" id="2579942"/>
    <lineage>
        <taxon>Bacteria</taxon>
        <taxon>Pseudomonadati</taxon>
        <taxon>Bacteroidota</taxon>
        <taxon>Cytophagia</taxon>
        <taxon>Cytophagales</taxon>
        <taxon>Spirosomataceae</taxon>
        <taxon>Dyadobacter</taxon>
    </lineage>
</organism>
<feature type="domain" description="FecR protein" evidence="1">
    <location>
        <begin position="124"/>
        <end position="218"/>
    </location>
</feature>
<dbReference type="EMBL" id="VBSN01000027">
    <property type="protein sequence ID" value="KAA6440777.1"/>
    <property type="molecule type" value="Genomic_DNA"/>
</dbReference>
<dbReference type="Pfam" id="PF16344">
    <property type="entry name" value="FecR_C"/>
    <property type="match status" value="1"/>
</dbReference>
<name>A0A5M8QWY8_9BACT</name>
<dbReference type="Gene3D" id="2.60.120.1440">
    <property type="match status" value="1"/>
</dbReference>
<proteinExistence type="predicted"/>
<evidence type="ECO:0000259" key="2">
    <source>
        <dbReference type="Pfam" id="PF16344"/>
    </source>
</evidence>
<protein>
    <submittedName>
        <fullName evidence="3">DUF4974 domain-containing protein</fullName>
    </submittedName>
</protein>
<accession>A0A5M8QWY8</accession>
<dbReference type="Pfam" id="PF04773">
    <property type="entry name" value="FecR"/>
    <property type="match status" value="1"/>
</dbReference>
<gene>
    <name evidence="3" type="ORF">FEM33_09430</name>
</gene>
<dbReference type="InterPro" id="IPR032508">
    <property type="entry name" value="FecR_C"/>
</dbReference>
<keyword evidence="4" id="KW-1185">Reference proteome</keyword>
<dbReference type="Proteomes" id="UP000323994">
    <property type="component" value="Unassembled WGS sequence"/>
</dbReference>
<evidence type="ECO:0000313" key="4">
    <source>
        <dbReference type="Proteomes" id="UP000323994"/>
    </source>
</evidence>